<name>A0A532V9P2_UNCT6</name>
<organism evidence="8 9">
    <name type="scientific">candidate division TA06 bacterium B3_TA06</name>
    <dbReference type="NCBI Taxonomy" id="2012487"/>
    <lineage>
        <taxon>Bacteria</taxon>
        <taxon>Bacteria division TA06</taxon>
    </lineage>
</organism>
<dbReference type="PRINTS" id="PR00038">
    <property type="entry name" value="HTHLUXR"/>
</dbReference>
<feature type="domain" description="HTH luxR-type" evidence="6">
    <location>
        <begin position="148"/>
        <end position="213"/>
    </location>
</feature>
<dbReference type="InterPro" id="IPR011006">
    <property type="entry name" value="CheY-like_superfamily"/>
</dbReference>
<dbReference type="InterPro" id="IPR016032">
    <property type="entry name" value="Sig_transdc_resp-reg_C-effctor"/>
</dbReference>
<dbReference type="Proteomes" id="UP000317778">
    <property type="component" value="Unassembled WGS sequence"/>
</dbReference>
<evidence type="ECO:0000259" key="7">
    <source>
        <dbReference type="PROSITE" id="PS50110"/>
    </source>
</evidence>
<dbReference type="InterPro" id="IPR001789">
    <property type="entry name" value="Sig_transdc_resp-reg_receiver"/>
</dbReference>
<keyword evidence="4" id="KW-0804">Transcription</keyword>
<evidence type="ECO:0000256" key="3">
    <source>
        <dbReference type="ARBA" id="ARBA00023125"/>
    </source>
</evidence>
<dbReference type="GO" id="GO:0003677">
    <property type="term" value="F:DNA binding"/>
    <property type="evidence" value="ECO:0007669"/>
    <property type="project" value="UniProtKB-KW"/>
</dbReference>
<dbReference type="Pfam" id="PF00072">
    <property type="entry name" value="Response_reg"/>
    <property type="match status" value="1"/>
</dbReference>
<evidence type="ECO:0000313" key="8">
    <source>
        <dbReference type="EMBL" id="TKJ43915.1"/>
    </source>
</evidence>
<dbReference type="SUPFAM" id="SSF52172">
    <property type="entry name" value="CheY-like"/>
    <property type="match status" value="1"/>
</dbReference>
<proteinExistence type="predicted"/>
<comment type="caution">
    <text evidence="8">The sequence shown here is derived from an EMBL/GenBank/DDBJ whole genome shotgun (WGS) entry which is preliminary data.</text>
</comment>
<dbReference type="SMART" id="SM00421">
    <property type="entry name" value="HTH_LUXR"/>
    <property type="match status" value="1"/>
</dbReference>
<dbReference type="PROSITE" id="PS50043">
    <property type="entry name" value="HTH_LUXR_2"/>
    <property type="match status" value="1"/>
</dbReference>
<dbReference type="SMART" id="SM00448">
    <property type="entry name" value="REC"/>
    <property type="match status" value="1"/>
</dbReference>
<dbReference type="Gene3D" id="3.40.50.2300">
    <property type="match status" value="1"/>
</dbReference>
<dbReference type="GO" id="GO:0000160">
    <property type="term" value="P:phosphorelay signal transduction system"/>
    <property type="evidence" value="ECO:0007669"/>
    <property type="project" value="InterPro"/>
</dbReference>
<gene>
    <name evidence="8" type="ORF">CEE36_02015</name>
</gene>
<dbReference type="InterPro" id="IPR039420">
    <property type="entry name" value="WalR-like"/>
</dbReference>
<dbReference type="GO" id="GO:0006355">
    <property type="term" value="P:regulation of DNA-templated transcription"/>
    <property type="evidence" value="ECO:0007669"/>
    <property type="project" value="InterPro"/>
</dbReference>
<evidence type="ECO:0000256" key="1">
    <source>
        <dbReference type="ARBA" id="ARBA00022553"/>
    </source>
</evidence>
<dbReference type="CDD" id="cd17535">
    <property type="entry name" value="REC_NarL-like"/>
    <property type="match status" value="1"/>
</dbReference>
<dbReference type="EMBL" id="NJBO01000002">
    <property type="protein sequence ID" value="TKJ43915.1"/>
    <property type="molecule type" value="Genomic_DNA"/>
</dbReference>
<feature type="domain" description="Response regulatory" evidence="7">
    <location>
        <begin position="6"/>
        <end position="122"/>
    </location>
</feature>
<protein>
    <submittedName>
        <fullName evidence="8">DNA-binding response regulator</fullName>
    </submittedName>
</protein>
<dbReference type="InterPro" id="IPR000792">
    <property type="entry name" value="Tscrpt_reg_LuxR_C"/>
</dbReference>
<accession>A0A532V9P2</accession>
<keyword evidence="3 8" id="KW-0238">DNA-binding</keyword>
<sequence length="215" mass="24078">MAEKIRVLLIDDHTVVRKGIRALLEQEKDIEVVGEAEDGLKGVQACIEYAPDVVILDMALPLLSGVEVARKIREKLPETRILILSMYDDEEYIMDSFKVGVSGYILKDVVVSDLVAALRSVYRGSTFLSPSVSEKLRRQLQEGPPRSSRYGPAKLTARERQILKLIADGYTSRQISEILKISFKTVQTHRAHIMEKLGVHSTAELTRYAVTKGIV</sequence>
<evidence type="ECO:0000256" key="5">
    <source>
        <dbReference type="PROSITE-ProRule" id="PRU00169"/>
    </source>
</evidence>
<evidence type="ECO:0000256" key="2">
    <source>
        <dbReference type="ARBA" id="ARBA00023015"/>
    </source>
</evidence>
<dbReference type="PROSITE" id="PS00622">
    <property type="entry name" value="HTH_LUXR_1"/>
    <property type="match status" value="1"/>
</dbReference>
<evidence type="ECO:0000259" key="6">
    <source>
        <dbReference type="PROSITE" id="PS50043"/>
    </source>
</evidence>
<evidence type="ECO:0000313" key="9">
    <source>
        <dbReference type="Proteomes" id="UP000317778"/>
    </source>
</evidence>
<keyword evidence="2" id="KW-0805">Transcription regulation</keyword>
<dbReference type="AlphaFoldDB" id="A0A532V9P2"/>
<dbReference type="Pfam" id="PF00196">
    <property type="entry name" value="GerE"/>
    <property type="match status" value="1"/>
</dbReference>
<keyword evidence="1 5" id="KW-0597">Phosphoprotein</keyword>
<reference evidence="8 9" key="1">
    <citation type="submission" date="2017-06" db="EMBL/GenBank/DDBJ databases">
        <title>Novel microbial phyla capable of carbon fixation and sulfur reduction in deep-sea sediments.</title>
        <authorList>
            <person name="Huang J."/>
            <person name="Baker B."/>
            <person name="Wang Y."/>
        </authorList>
    </citation>
    <scope>NUCLEOTIDE SEQUENCE [LARGE SCALE GENOMIC DNA]</scope>
    <source>
        <strain evidence="8">B3_TA06</strain>
    </source>
</reference>
<dbReference type="PANTHER" id="PTHR43214:SF41">
    <property type="entry name" value="NITRATE_NITRITE RESPONSE REGULATOR PROTEIN NARP"/>
    <property type="match status" value="1"/>
</dbReference>
<dbReference type="CDD" id="cd06170">
    <property type="entry name" value="LuxR_C_like"/>
    <property type="match status" value="1"/>
</dbReference>
<evidence type="ECO:0000256" key="4">
    <source>
        <dbReference type="ARBA" id="ARBA00023163"/>
    </source>
</evidence>
<dbReference type="SUPFAM" id="SSF46894">
    <property type="entry name" value="C-terminal effector domain of the bipartite response regulators"/>
    <property type="match status" value="1"/>
</dbReference>
<dbReference type="PANTHER" id="PTHR43214">
    <property type="entry name" value="TWO-COMPONENT RESPONSE REGULATOR"/>
    <property type="match status" value="1"/>
</dbReference>
<feature type="modified residue" description="4-aspartylphosphate" evidence="5">
    <location>
        <position position="57"/>
    </location>
</feature>
<dbReference type="PROSITE" id="PS50110">
    <property type="entry name" value="RESPONSE_REGULATORY"/>
    <property type="match status" value="1"/>
</dbReference>
<dbReference type="InterPro" id="IPR058245">
    <property type="entry name" value="NreC/VraR/RcsB-like_REC"/>
</dbReference>